<proteinExistence type="predicted"/>
<reference evidence="1 2" key="1">
    <citation type="journal article" date="2018" name="BMC Genomics">
        <title>Genes significantly associated with lineage II food isolates of Listeria monocytogenes.</title>
        <authorList>
            <person name="Pirone-Davies C."/>
            <person name="Chen Y."/>
            <person name="Pightling A."/>
            <person name="Ryan G."/>
            <person name="Wang Y."/>
            <person name="Yao K."/>
            <person name="Hoffmann M."/>
            <person name="Allard M.W."/>
        </authorList>
    </citation>
    <scope>NUCLEOTIDE SEQUENCE [LARGE SCALE GENOMIC DNA]</scope>
    <source>
        <strain evidence="1 2">CFSAN028761</strain>
    </source>
</reference>
<protein>
    <submittedName>
        <fullName evidence="1">Uncharacterized protein</fullName>
    </submittedName>
</protein>
<dbReference type="Proteomes" id="UP000280270">
    <property type="component" value="Unassembled WGS sequence"/>
</dbReference>
<organism evidence="1 2">
    <name type="scientific">Listeria monocytogenes</name>
    <dbReference type="NCBI Taxonomy" id="1639"/>
    <lineage>
        <taxon>Bacteria</taxon>
        <taxon>Bacillati</taxon>
        <taxon>Bacillota</taxon>
        <taxon>Bacilli</taxon>
        <taxon>Bacillales</taxon>
        <taxon>Listeriaceae</taxon>
        <taxon>Listeria</taxon>
    </lineage>
</organism>
<sequence>MLISSVFDDVSEKIQSRKFISGLRELDKKFPDLKLTFFIDDTEGYVEN</sequence>
<accession>A0AB37NRS0</accession>
<dbReference type="EMBL" id="QUQA01000009">
    <property type="protein sequence ID" value="RKC03364.1"/>
    <property type="molecule type" value="Genomic_DNA"/>
</dbReference>
<evidence type="ECO:0000313" key="1">
    <source>
        <dbReference type="EMBL" id="RKC03364.1"/>
    </source>
</evidence>
<evidence type="ECO:0000313" key="2">
    <source>
        <dbReference type="Proteomes" id="UP000280270"/>
    </source>
</evidence>
<gene>
    <name evidence="1" type="ORF">AE233_00579</name>
</gene>
<dbReference type="AlphaFoldDB" id="A0AB37NRS0"/>
<comment type="caution">
    <text evidence="1">The sequence shown here is derived from an EMBL/GenBank/DDBJ whole genome shotgun (WGS) entry which is preliminary data.</text>
</comment>
<name>A0AB37NRS0_LISMN</name>